<dbReference type="EnsemblPlants" id="Solyc01g017020.1.1">
    <property type="protein sequence ID" value="Solyc01g017020.1.1"/>
    <property type="gene ID" value="Solyc01g017020.1"/>
</dbReference>
<dbReference type="Proteomes" id="UP000004994">
    <property type="component" value="Chromosome 1"/>
</dbReference>
<evidence type="ECO:0000313" key="2">
    <source>
        <dbReference type="Proteomes" id="UP000004994"/>
    </source>
</evidence>
<dbReference type="Gramene" id="Solyc01g017020.1.1">
    <property type="protein sequence ID" value="Solyc01g017020.1.1"/>
    <property type="gene ID" value="Solyc01g017020.1"/>
</dbReference>
<keyword evidence="2" id="KW-1185">Reference proteome</keyword>
<reference evidence="1" key="2">
    <citation type="submission" date="2015-06" db="UniProtKB">
        <authorList>
            <consortium name="EnsemblPlants"/>
        </authorList>
    </citation>
    <scope>IDENTIFICATION</scope>
    <source>
        <strain evidence="1">cv. Heinz 1706</strain>
    </source>
</reference>
<accession>K4AUN3</accession>
<protein>
    <submittedName>
        <fullName evidence="1">Uncharacterized protein</fullName>
    </submittedName>
</protein>
<name>K4AUN3_SOLLC</name>
<proteinExistence type="predicted"/>
<reference evidence="1" key="1">
    <citation type="journal article" date="2012" name="Nature">
        <title>The tomato genome sequence provides insights into fleshy fruit evolution.</title>
        <authorList>
            <consortium name="Tomato Genome Consortium"/>
        </authorList>
    </citation>
    <scope>NUCLEOTIDE SEQUENCE [LARGE SCALE GENOMIC DNA]</scope>
    <source>
        <strain evidence="1">cv. Heinz 1706</strain>
    </source>
</reference>
<sequence length="90" mass="10650">MHKDEVLYSSDYIGLESYNPYKNKFLSLQTLSPTPPYYPHVQQSKYANYYQGNKTSSYYHLIEVAECQRNNSACPEKEVDYHSNKFFLFS</sequence>
<organism evidence="1">
    <name type="scientific">Solanum lycopersicum</name>
    <name type="common">Tomato</name>
    <name type="synonym">Lycopersicon esculentum</name>
    <dbReference type="NCBI Taxonomy" id="4081"/>
    <lineage>
        <taxon>Eukaryota</taxon>
        <taxon>Viridiplantae</taxon>
        <taxon>Streptophyta</taxon>
        <taxon>Embryophyta</taxon>
        <taxon>Tracheophyta</taxon>
        <taxon>Spermatophyta</taxon>
        <taxon>Magnoliopsida</taxon>
        <taxon>eudicotyledons</taxon>
        <taxon>Gunneridae</taxon>
        <taxon>Pentapetalae</taxon>
        <taxon>asterids</taxon>
        <taxon>lamiids</taxon>
        <taxon>Solanales</taxon>
        <taxon>Solanaceae</taxon>
        <taxon>Solanoideae</taxon>
        <taxon>Solaneae</taxon>
        <taxon>Solanum</taxon>
        <taxon>Solanum subgen. Lycopersicon</taxon>
    </lineage>
</organism>
<dbReference type="HOGENOM" id="CLU_2445039_0_0_1"/>
<evidence type="ECO:0000313" key="1">
    <source>
        <dbReference type="EnsemblPlants" id="Solyc01g017020.1.1"/>
    </source>
</evidence>
<dbReference type="AlphaFoldDB" id="K4AUN3"/>
<dbReference type="PaxDb" id="4081-Solyc01g017020.1.1"/>
<dbReference type="InParanoid" id="K4AUN3"/>